<sequence length="201" mass="22470">MNADASHTAVVILAAGASNRMGTPKQLLDWAENKTLLGHVIETVSAINPAELIVVLGAHFKIIENEIKDINITILENKNWMSGLGSSIACAADYLLRMKERHVLIALADQPFITAKYLSSMISEFQPNKQQIIASSYQNRPYGVPALFDASYLEELSKLSDDHGARFLLKRHEAFIKTLKPPRQNPDIDTPKDYQNHFNKN</sequence>
<dbReference type="RefSeq" id="WP_344742156.1">
    <property type="nucleotide sequence ID" value="NZ_BAABAY010000007.1"/>
</dbReference>
<dbReference type="InterPro" id="IPR029044">
    <property type="entry name" value="Nucleotide-diphossugar_trans"/>
</dbReference>
<accession>A0ABW7N493</accession>
<dbReference type="SUPFAM" id="SSF53448">
    <property type="entry name" value="Nucleotide-diphospho-sugar transferases"/>
    <property type="match status" value="1"/>
</dbReference>
<dbReference type="PANTHER" id="PTHR43777:SF1">
    <property type="entry name" value="MOLYBDENUM COFACTOR CYTIDYLYLTRANSFERASE"/>
    <property type="match status" value="1"/>
</dbReference>
<gene>
    <name evidence="3" type="ORF">V8G58_14170</name>
</gene>
<dbReference type="EMBL" id="JBAWKB010000006">
    <property type="protein sequence ID" value="MFH6773087.1"/>
    <property type="molecule type" value="Genomic_DNA"/>
</dbReference>
<name>A0ABW7N493_9FLAO</name>
<organism evidence="3 4">
    <name type="scientific">Gaetbulibacter aestuarii</name>
    <dbReference type="NCBI Taxonomy" id="1502358"/>
    <lineage>
        <taxon>Bacteria</taxon>
        <taxon>Pseudomonadati</taxon>
        <taxon>Bacteroidota</taxon>
        <taxon>Flavobacteriia</taxon>
        <taxon>Flavobacteriales</taxon>
        <taxon>Flavobacteriaceae</taxon>
        <taxon>Gaetbulibacter</taxon>
    </lineage>
</organism>
<evidence type="ECO:0000256" key="1">
    <source>
        <dbReference type="SAM" id="MobiDB-lite"/>
    </source>
</evidence>
<protein>
    <submittedName>
        <fullName evidence="3">Nucleotidyltransferase family protein</fullName>
    </submittedName>
</protein>
<reference evidence="3 4" key="1">
    <citation type="submission" date="2024-02" db="EMBL/GenBank/DDBJ databases">
        <title>A Gaetbulibacter species isolated from tidal flats and genomic insights of their niches.</title>
        <authorList>
            <person name="Ye Y."/>
        </authorList>
    </citation>
    <scope>NUCLEOTIDE SEQUENCE [LARGE SCALE GENOMIC DNA]</scope>
    <source>
        <strain evidence="3 4">KYW382</strain>
    </source>
</reference>
<comment type="caution">
    <text evidence="3">The sequence shown here is derived from an EMBL/GenBank/DDBJ whole genome shotgun (WGS) entry which is preliminary data.</text>
</comment>
<evidence type="ECO:0000313" key="3">
    <source>
        <dbReference type="EMBL" id="MFH6773087.1"/>
    </source>
</evidence>
<feature type="region of interest" description="Disordered" evidence="1">
    <location>
        <begin position="180"/>
        <end position="201"/>
    </location>
</feature>
<keyword evidence="4" id="KW-1185">Reference proteome</keyword>
<proteinExistence type="predicted"/>
<evidence type="ECO:0000313" key="4">
    <source>
        <dbReference type="Proteomes" id="UP001610100"/>
    </source>
</evidence>
<dbReference type="PANTHER" id="PTHR43777">
    <property type="entry name" value="MOLYBDENUM COFACTOR CYTIDYLYLTRANSFERASE"/>
    <property type="match status" value="1"/>
</dbReference>
<feature type="domain" description="MobA-like NTP transferase" evidence="2">
    <location>
        <begin position="10"/>
        <end position="173"/>
    </location>
</feature>
<dbReference type="InterPro" id="IPR025877">
    <property type="entry name" value="MobA-like_NTP_Trfase"/>
</dbReference>
<dbReference type="Pfam" id="PF12804">
    <property type="entry name" value="NTP_transf_3"/>
    <property type="match status" value="1"/>
</dbReference>
<dbReference type="Gene3D" id="3.90.550.10">
    <property type="entry name" value="Spore Coat Polysaccharide Biosynthesis Protein SpsA, Chain A"/>
    <property type="match status" value="1"/>
</dbReference>
<dbReference type="CDD" id="cd04182">
    <property type="entry name" value="GT_2_like_f"/>
    <property type="match status" value="1"/>
</dbReference>
<evidence type="ECO:0000259" key="2">
    <source>
        <dbReference type="Pfam" id="PF12804"/>
    </source>
</evidence>
<dbReference type="Proteomes" id="UP001610100">
    <property type="component" value="Unassembled WGS sequence"/>
</dbReference>